<keyword evidence="4" id="KW-1185">Reference proteome</keyword>
<evidence type="ECO:0000313" key="3">
    <source>
        <dbReference type="EMBL" id="QEF96465.1"/>
    </source>
</evidence>
<sequence length="192" mass="21001">MDLDRDTIFGLRRGSCGRGIVVMVGVLLLSVAVVHAPANAQDRPQQRDSVDRPADDGQNEKRLKKRGRRKRQGKRPKHSATTPAETPIRLQLDGAFQLDLGFGNAIHGKGSITLQLDRATVERLGDESAERLGGGEVVADEFLDVVTRMPEMLRQTAAILELLSKPETQENLRQVEQVLRLLPAGTATAPTP</sequence>
<dbReference type="AlphaFoldDB" id="A0A5B9MAB3"/>
<dbReference type="EMBL" id="CP036264">
    <property type="protein sequence ID" value="QEF96465.1"/>
    <property type="molecule type" value="Genomic_DNA"/>
</dbReference>
<dbReference type="KEGG" id="smam:Mal15_04930"/>
<protein>
    <submittedName>
        <fullName evidence="3">Uncharacterized protein</fullName>
    </submittedName>
</protein>
<evidence type="ECO:0000256" key="1">
    <source>
        <dbReference type="SAM" id="MobiDB-lite"/>
    </source>
</evidence>
<dbReference type="RefSeq" id="WP_147866278.1">
    <property type="nucleotide sequence ID" value="NZ_CP036264.1"/>
</dbReference>
<feature type="compositionally biased region" description="Basic and acidic residues" evidence="1">
    <location>
        <begin position="44"/>
        <end position="61"/>
    </location>
</feature>
<feature type="region of interest" description="Disordered" evidence="1">
    <location>
        <begin position="39"/>
        <end position="87"/>
    </location>
</feature>
<name>A0A5B9MAB3_9BACT</name>
<dbReference type="Proteomes" id="UP000321353">
    <property type="component" value="Chromosome"/>
</dbReference>
<keyword evidence="2" id="KW-1133">Transmembrane helix</keyword>
<proteinExistence type="predicted"/>
<organism evidence="3 4">
    <name type="scientific">Stieleria maiorica</name>
    <dbReference type="NCBI Taxonomy" id="2795974"/>
    <lineage>
        <taxon>Bacteria</taxon>
        <taxon>Pseudomonadati</taxon>
        <taxon>Planctomycetota</taxon>
        <taxon>Planctomycetia</taxon>
        <taxon>Pirellulales</taxon>
        <taxon>Pirellulaceae</taxon>
        <taxon>Stieleria</taxon>
    </lineage>
</organism>
<keyword evidence="2" id="KW-0472">Membrane</keyword>
<gene>
    <name evidence="3" type="ORF">Mal15_04930</name>
</gene>
<feature type="transmembrane region" description="Helical" evidence="2">
    <location>
        <begin position="20"/>
        <end position="38"/>
    </location>
</feature>
<feature type="compositionally biased region" description="Basic residues" evidence="1">
    <location>
        <begin position="62"/>
        <end position="78"/>
    </location>
</feature>
<evidence type="ECO:0000313" key="4">
    <source>
        <dbReference type="Proteomes" id="UP000321353"/>
    </source>
</evidence>
<accession>A0A5B9MAB3</accession>
<keyword evidence="2" id="KW-0812">Transmembrane</keyword>
<reference evidence="3 4" key="1">
    <citation type="submission" date="2019-02" db="EMBL/GenBank/DDBJ databases">
        <title>Planctomycetal bacteria perform biofilm scaping via a novel small molecule.</title>
        <authorList>
            <person name="Jeske O."/>
            <person name="Boedeker C."/>
            <person name="Wiegand S."/>
            <person name="Breitling P."/>
            <person name="Kallscheuer N."/>
            <person name="Jogler M."/>
            <person name="Rohde M."/>
            <person name="Petersen J."/>
            <person name="Medema M.H."/>
            <person name="Surup F."/>
            <person name="Jogler C."/>
        </authorList>
    </citation>
    <scope>NUCLEOTIDE SEQUENCE [LARGE SCALE GENOMIC DNA]</scope>
    <source>
        <strain evidence="3 4">Mal15</strain>
    </source>
</reference>
<evidence type="ECO:0000256" key="2">
    <source>
        <dbReference type="SAM" id="Phobius"/>
    </source>
</evidence>